<feature type="chain" id="PRO_5007562208" evidence="3">
    <location>
        <begin position="20"/>
        <end position="526"/>
    </location>
</feature>
<feature type="region of interest" description="Disordered" evidence="1">
    <location>
        <begin position="96"/>
        <end position="124"/>
    </location>
</feature>
<keyword evidence="3" id="KW-0732">Signal</keyword>
<evidence type="ECO:0000313" key="4">
    <source>
        <dbReference type="EMBL" id="KXZ51299.1"/>
    </source>
</evidence>
<organism evidence="4 5">
    <name type="scientific">Gonium pectorale</name>
    <name type="common">Green alga</name>
    <dbReference type="NCBI Taxonomy" id="33097"/>
    <lineage>
        <taxon>Eukaryota</taxon>
        <taxon>Viridiplantae</taxon>
        <taxon>Chlorophyta</taxon>
        <taxon>core chlorophytes</taxon>
        <taxon>Chlorophyceae</taxon>
        <taxon>CS clade</taxon>
        <taxon>Chlamydomonadales</taxon>
        <taxon>Volvocaceae</taxon>
        <taxon>Gonium</taxon>
    </lineage>
</organism>
<dbReference type="EMBL" id="LSYV01000014">
    <property type="protein sequence ID" value="KXZ51299.1"/>
    <property type="molecule type" value="Genomic_DNA"/>
</dbReference>
<accession>A0A150GN99</accession>
<proteinExistence type="predicted"/>
<keyword evidence="2" id="KW-0812">Transmembrane</keyword>
<feature type="transmembrane region" description="Helical" evidence="2">
    <location>
        <begin position="454"/>
        <end position="477"/>
    </location>
</feature>
<keyword evidence="5" id="KW-1185">Reference proteome</keyword>
<evidence type="ECO:0000256" key="3">
    <source>
        <dbReference type="SAM" id="SignalP"/>
    </source>
</evidence>
<evidence type="ECO:0000256" key="1">
    <source>
        <dbReference type="SAM" id="MobiDB-lite"/>
    </source>
</evidence>
<feature type="region of interest" description="Disordered" evidence="1">
    <location>
        <begin position="501"/>
        <end position="526"/>
    </location>
</feature>
<dbReference type="AlphaFoldDB" id="A0A150GN99"/>
<gene>
    <name evidence="4" type="ORF">GPECTOR_13g786</name>
</gene>
<keyword evidence="2" id="KW-0472">Membrane</keyword>
<feature type="compositionally biased region" description="Gly residues" evidence="1">
    <location>
        <begin position="504"/>
        <end position="526"/>
    </location>
</feature>
<feature type="signal peptide" evidence="3">
    <location>
        <begin position="1"/>
        <end position="19"/>
    </location>
</feature>
<feature type="compositionally biased region" description="Low complexity" evidence="1">
    <location>
        <begin position="105"/>
        <end position="124"/>
    </location>
</feature>
<sequence>MTAAEVALVVVVVVVRVPAGRNLASLRCVMATGPTGRRRLRQRVFLDDSFTPCFMSIAPDNGDTIAAVRLALPLTALRAPGTLMLHILPPPVEPPFSEAAPEVAQPPASAHAAAAPQQQWQEGSATTAPLASLTLLVLPPSAAQEVRRLHGEVLGAEAVACLDWHLAQQAGGGGGQERQALILAGATADVMTSGLHDVAYDMGCLLNTLCCIDALVEPEERTEDMPVTDPRVFDGLLRLLASHGMDACLAEAQRALEAAGGGVRPAAGLEAAVSGGGSAVGAEAFAGAPDQTSAVMASVGSTEAPFEGQYPVAGRRVLFLANTAARDSGALGQDGPDSGYQAATSLMGRYGSAPFSLEPAGQPRPGPTWWLRALLRGFQPPALEAAYQDFKADQLVGLDRTSFVLNAGMRAASMYRTYAAQPDAPLSPYLQVRVTLVCLAYALLLSRHCAQGRWPPALLFTAFFAAATMAISAATDLRMRRRFLRQRRDVWNVGRSLAVERGGDGGAGASGGDAASGGGDGNVKGS</sequence>
<evidence type="ECO:0000256" key="2">
    <source>
        <dbReference type="SAM" id="Phobius"/>
    </source>
</evidence>
<name>A0A150GN99_GONPE</name>
<keyword evidence="2" id="KW-1133">Transmembrane helix</keyword>
<evidence type="ECO:0000313" key="5">
    <source>
        <dbReference type="Proteomes" id="UP000075714"/>
    </source>
</evidence>
<protein>
    <submittedName>
        <fullName evidence="4">Uncharacterized protein</fullName>
    </submittedName>
</protein>
<comment type="caution">
    <text evidence="4">The sequence shown here is derived from an EMBL/GenBank/DDBJ whole genome shotgun (WGS) entry which is preliminary data.</text>
</comment>
<reference evidence="5" key="1">
    <citation type="journal article" date="2016" name="Nat. Commun.">
        <title>The Gonium pectorale genome demonstrates co-option of cell cycle regulation during the evolution of multicellularity.</title>
        <authorList>
            <person name="Hanschen E.R."/>
            <person name="Marriage T.N."/>
            <person name="Ferris P.J."/>
            <person name="Hamaji T."/>
            <person name="Toyoda A."/>
            <person name="Fujiyama A."/>
            <person name="Neme R."/>
            <person name="Noguchi H."/>
            <person name="Minakuchi Y."/>
            <person name="Suzuki M."/>
            <person name="Kawai-Toyooka H."/>
            <person name="Smith D.R."/>
            <person name="Sparks H."/>
            <person name="Anderson J."/>
            <person name="Bakaric R."/>
            <person name="Luria V."/>
            <person name="Karger A."/>
            <person name="Kirschner M.W."/>
            <person name="Durand P.M."/>
            <person name="Michod R.E."/>
            <person name="Nozaki H."/>
            <person name="Olson B.J."/>
        </authorList>
    </citation>
    <scope>NUCLEOTIDE SEQUENCE [LARGE SCALE GENOMIC DNA]</scope>
    <source>
        <strain evidence="5">NIES-2863</strain>
    </source>
</reference>
<dbReference type="Proteomes" id="UP000075714">
    <property type="component" value="Unassembled WGS sequence"/>
</dbReference>
<dbReference type="OrthoDB" id="563620at2759"/>